<organism evidence="3 4">
    <name type="scientific">Camelina sativa</name>
    <name type="common">False flax</name>
    <name type="synonym">Myagrum sativum</name>
    <dbReference type="NCBI Taxonomy" id="90675"/>
    <lineage>
        <taxon>Eukaryota</taxon>
        <taxon>Viridiplantae</taxon>
        <taxon>Streptophyta</taxon>
        <taxon>Embryophyta</taxon>
        <taxon>Tracheophyta</taxon>
        <taxon>Spermatophyta</taxon>
        <taxon>Magnoliopsida</taxon>
        <taxon>eudicotyledons</taxon>
        <taxon>Gunneridae</taxon>
        <taxon>Pentapetalae</taxon>
        <taxon>rosids</taxon>
        <taxon>malvids</taxon>
        <taxon>Brassicales</taxon>
        <taxon>Brassicaceae</taxon>
        <taxon>Camelineae</taxon>
        <taxon>Camelina</taxon>
    </lineage>
</organism>
<feature type="domain" description="Retrotransposon gag" evidence="2">
    <location>
        <begin position="171"/>
        <end position="259"/>
    </location>
</feature>
<evidence type="ECO:0000313" key="3">
    <source>
        <dbReference type="Proteomes" id="UP000694864"/>
    </source>
</evidence>
<dbReference type="Gene3D" id="3.10.10.10">
    <property type="entry name" value="HIV Type 1 Reverse Transcriptase, subunit A, domain 1"/>
    <property type="match status" value="1"/>
</dbReference>
<dbReference type="InterPro" id="IPR032567">
    <property type="entry name" value="RTL1-rel"/>
</dbReference>
<dbReference type="Gene3D" id="2.40.70.10">
    <property type="entry name" value="Acid Proteases"/>
    <property type="match status" value="1"/>
</dbReference>
<dbReference type="CDD" id="cd00303">
    <property type="entry name" value="retropepsin_like"/>
    <property type="match status" value="1"/>
</dbReference>
<gene>
    <name evidence="4" type="primary">LOC104772861</name>
</gene>
<dbReference type="PANTHER" id="PTHR15503:SF22">
    <property type="entry name" value="TRANSPOSON TY3-I GAG POLYPROTEIN"/>
    <property type="match status" value="1"/>
</dbReference>
<dbReference type="GeneID" id="104772861"/>
<sequence>MAPQQAAVGKNIQVETSEFESPSQTSPPSPLLEQRVDRHDADLVFIKDMLYKILRNQTLGVVSDSVPPGFNSPVSGVPLPQTTTPLMGSSSQPTAGILPNPEQESHLKPATLRFSVPPQEQQTYTQSYTSDFPNRQMELPLFEGKSPDDWLFRLEKCFASRGTPEYAKIDLAISCLTGSSVTWWRMAYGRQRIGSWKYFMEKFKLRFKPSRGLSALDRLMSIHQRGSVEEYREQFKESAVELPHVTYDILESAFLRGLRKSIRDQVVRCRPFDLAEIVDTAKMIEHQEGENTSLQSRQTVRSFYSPTHGQATSSSRPADHSQGKRPMESSKEVKKTTGGNSNPCRHCGDRWFPGHHCRTQQKLKCVEVAEEDEQYCDAVEEPQSQEVQEADVEEIQEYEVLSLSSMSGLTDEKSMRMMGKLVDRDVVVLVDSGATRSFVDYELVKQLGLQISTTRAFGVRVGGGKILKGKGRVSGTLLGIKGVKIMEDLLVIELGSTNVVLGYSWLATLGDTRINWLNRTLSWKIGPRWVTIVGDPALSKESISLHSMERVIQHQGEAYLLELTTLFDGKEPQDRKIPEVAAVQDLVAQYPTVFEMPQSLPSPRNREHAINLQPGNAPINLHPYRYSFIQNNEIEKLVQEMLDAQIIRPSVSSYSSPVLLVKKKDEGGIFL</sequence>
<feature type="compositionally biased region" description="Low complexity" evidence="1">
    <location>
        <begin position="15"/>
        <end position="24"/>
    </location>
</feature>
<dbReference type="InterPro" id="IPR043502">
    <property type="entry name" value="DNA/RNA_pol_sf"/>
</dbReference>
<dbReference type="PANTHER" id="PTHR15503">
    <property type="entry name" value="LDOC1 RELATED"/>
    <property type="match status" value="1"/>
</dbReference>
<feature type="region of interest" description="Disordered" evidence="1">
    <location>
        <begin position="1"/>
        <end position="35"/>
    </location>
</feature>
<evidence type="ECO:0000256" key="1">
    <source>
        <dbReference type="SAM" id="MobiDB-lite"/>
    </source>
</evidence>
<reference evidence="4" key="2">
    <citation type="submission" date="2025-08" db="UniProtKB">
        <authorList>
            <consortium name="RefSeq"/>
        </authorList>
    </citation>
    <scope>IDENTIFICATION</scope>
    <source>
        <tissue evidence="4">Leaf</tissue>
    </source>
</reference>
<evidence type="ECO:0000259" key="2">
    <source>
        <dbReference type="Pfam" id="PF03732"/>
    </source>
</evidence>
<feature type="compositionally biased region" description="Polar residues" evidence="1">
    <location>
        <begin position="304"/>
        <end position="316"/>
    </location>
</feature>
<feature type="region of interest" description="Disordered" evidence="1">
    <location>
        <begin position="304"/>
        <end position="341"/>
    </location>
</feature>
<dbReference type="Pfam" id="PF03732">
    <property type="entry name" value="Retrotrans_gag"/>
    <property type="match status" value="1"/>
</dbReference>
<dbReference type="RefSeq" id="XP_010495723.1">
    <property type="nucleotide sequence ID" value="XM_010497421.1"/>
</dbReference>
<dbReference type="Pfam" id="PF13975">
    <property type="entry name" value="gag-asp_proteas"/>
    <property type="match status" value="1"/>
</dbReference>
<keyword evidence="3" id="KW-1185">Reference proteome</keyword>
<dbReference type="Proteomes" id="UP000694864">
    <property type="component" value="Chromosome 20"/>
</dbReference>
<dbReference type="SUPFAM" id="SSF56672">
    <property type="entry name" value="DNA/RNA polymerases"/>
    <property type="match status" value="1"/>
</dbReference>
<feature type="compositionally biased region" description="Basic and acidic residues" evidence="1">
    <location>
        <begin position="317"/>
        <end position="335"/>
    </location>
</feature>
<name>A0ABM0Y586_CAMSA</name>
<dbReference type="InterPro" id="IPR005162">
    <property type="entry name" value="Retrotrans_gag_dom"/>
</dbReference>
<protein>
    <submittedName>
        <fullName evidence="4">Uncharacterized protein LOC104772861</fullName>
    </submittedName>
</protein>
<dbReference type="InterPro" id="IPR021109">
    <property type="entry name" value="Peptidase_aspartic_dom_sf"/>
</dbReference>
<accession>A0ABM0Y586</accession>
<proteinExistence type="predicted"/>
<dbReference type="SUPFAM" id="SSF50630">
    <property type="entry name" value="Acid proteases"/>
    <property type="match status" value="1"/>
</dbReference>
<evidence type="ECO:0000313" key="4">
    <source>
        <dbReference type="RefSeq" id="XP_010495723.1"/>
    </source>
</evidence>
<reference evidence="3" key="1">
    <citation type="journal article" date="2014" name="Nat. Commun.">
        <title>The emerging biofuel crop Camelina sativa retains a highly undifferentiated hexaploid genome structure.</title>
        <authorList>
            <person name="Kagale S."/>
            <person name="Koh C."/>
            <person name="Nixon J."/>
            <person name="Bollina V."/>
            <person name="Clarke W.E."/>
            <person name="Tuteja R."/>
            <person name="Spillane C."/>
            <person name="Robinson S.J."/>
            <person name="Links M.G."/>
            <person name="Clarke C."/>
            <person name="Higgins E.E."/>
            <person name="Huebert T."/>
            <person name="Sharpe A.G."/>
            <person name="Parkin I.A."/>
        </authorList>
    </citation>
    <scope>NUCLEOTIDE SEQUENCE [LARGE SCALE GENOMIC DNA]</scope>
    <source>
        <strain evidence="3">cv. DH55</strain>
    </source>
</reference>